<evidence type="ECO:0000313" key="3">
    <source>
        <dbReference type="EMBL" id="MFB9205113.1"/>
    </source>
</evidence>
<evidence type="ECO:0008006" key="5">
    <source>
        <dbReference type="Google" id="ProtNLM"/>
    </source>
</evidence>
<dbReference type="EMBL" id="JBHMEI010000024">
    <property type="protein sequence ID" value="MFB9205113.1"/>
    <property type="molecule type" value="Genomic_DNA"/>
</dbReference>
<proteinExistence type="predicted"/>
<feature type="compositionally biased region" description="Pro residues" evidence="1">
    <location>
        <begin position="146"/>
        <end position="158"/>
    </location>
</feature>
<dbReference type="Proteomes" id="UP001589647">
    <property type="component" value="Unassembled WGS sequence"/>
</dbReference>
<sequence>MSRHRSGKRRTGWLSLAGVSVVAVLAGGYGLVVSDVLEPRAVLTDASGASSAASPHAAAGQRARPRPTTHKPRPKKTRSQEPWSWPRRPTRKPTARPTRPTHRPTPTATAPGEPTATPGRPPSHTPKPTLTATRTATPTPTATRPSTPPSEPPTPTPTPTRTRTSTPTATPSEPPTATPTATPTKTPPRTPTSTPTKTPTTSPTTSPTISPTSGPPAGGWPGAGNTGVPDGTDLVKKTGSIVVKEDGKVIDGWDVTGDITVEADNVTIRNTRVRGQSDYWGILQREGFSGLKVEDSEIFGNGRVRTQFGILNQGKLITVRRVDIHTISNGILTDQGLIEDSYVHDPKYYSGDHTDMIMSTGTAAPGTELVIRGNTVINTLDQTGAIALFQDFGVTKNVTVQGNFLAGGGWSLYAGAGRKGLSSNIKVIDNVFSRKVWPKGGYAGPVSYWDAKGPGNVWRGNSWEGGGAAIMGSD</sequence>
<comment type="caution">
    <text evidence="3">The sequence shown here is derived from an EMBL/GenBank/DDBJ whole genome shotgun (WGS) entry which is preliminary data.</text>
</comment>
<feature type="compositionally biased region" description="Basic residues" evidence="1">
    <location>
        <begin position="88"/>
        <end position="102"/>
    </location>
</feature>
<feature type="compositionally biased region" description="Low complexity" evidence="1">
    <location>
        <begin position="126"/>
        <end position="145"/>
    </location>
</feature>
<feature type="compositionally biased region" description="Basic residues" evidence="1">
    <location>
        <begin position="63"/>
        <end position="77"/>
    </location>
</feature>
<feature type="compositionally biased region" description="Low complexity" evidence="1">
    <location>
        <begin position="159"/>
        <end position="171"/>
    </location>
</feature>
<feature type="compositionally biased region" description="Gly residues" evidence="1">
    <location>
        <begin position="216"/>
        <end position="225"/>
    </location>
</feature>
<keyword evidence="2" id="KW-1133">Transmembrane helix</keyword>
<feature type="region of interest" description="Disordered" evidence="1">
    <location>
        <begin position="47"/>
        <end position="232"/>
    </location>
</feature>
<keyword evidence="2" id="KW-0812">Transmembrane</keyword>
<feature type="compositionally biased region" description="Low complexity" evidence="1">
    <location>
        <begin position="47"/>
        <end position="59"/>
    </location>
</feature>
<feature type="compositionally biased region" description="Low complexity" evidence="1">
    <location>
        <begin position="191"/>
        <end position="212"/>
    </location>
</feature>
<keyword evidence="2" id="KW-0472">Membrane</keyword>
<feature type="transmembrane region" description="Helical" evidence="2">
    <location>
        <begin position="12"/>
        <end position="32"/>
    </location>
</feature>
<evidence type="ECO:0000313" key="4">
    <source>
        <dbReference type="Proteomes" id="UP001589647"/>
    </source>
</evidence>
<protein>
    <recommendedName>
        <fullName evidence="5">Right handed beta helix domain-containing protein</fullName>
    </recommendedName>
</protein>
<organism evidence="3 4">
    <name type="scientific">Nonomuraea spiralis</name>
    <dbReference type="NCBI Taxonomy" id="46182"/>
    <lineage>
        <taxon>Bacteria</taxon>
        <taxon>Bacillati</taxon>
        <taxon>Actinomycetota</taxon>
        <taxon>Actinomycetes</taxon>
        <taxon>Streptosporangiales</taxon>
        <taxon>Streptosporangiaceae</taxon>
        <taxon>Nonomuraea</taxon>
    </lineage>
</organism>
<dbReference type="InterPro" id="IPR011050">
    <property type="entry name" value="Pectin_lyase_fold/virulence"/>
</dbReference>
<gene>
    <name evidence="3" type="ORF">ACFFV7_28225</name>
</gene>
<keyword evidence="4" id="KW-1185">Reference proteome</keyword>
<dbReference type="SUPFAM" id="SSF51126">
    <property type="entry name" value="Pectin lyase-like"/>
    <property type="match status" value="1"/>
</dbReference>
<reference evidence="3 4" key="1">
    <citation type="submission" date="2024-09" db="EMBL/GenBank/DDBJ databases">
        <authorList>
            <person name="Sun Q."/>
            <person name="Mori K."/>
        </authorList>
    </citation>
    <scope>NUCLEOTIDE SEQUENCE [LARGE SCALE GENOMIC DNA]</scope>
    <source>
        <strain evidence="3 4">CCM 3426</strain>
    </source>
</reference>
<accession>A0ABV5IM38</accession>
<name>A0ABV5IM38_9ACTN</name>
<evidence type="ECO:0000256" key="1">
    <source>
        <dbReference type="SAM" id="MobiDB-lite"/>
    </source>
</evidence>
<dbReference type="PRINTS" id="PR01217">
    <property type="entry name" value="PRICHEXTENSN"/>
</dbReference>
<feature type="compositionally biased region" description="Low complexity" evidence="1">
    <location>
        <begin position="104"/>
        <end position="118"/>
    </location>
</feature>
<dbReference type="RefSeq" id="WP_189653339.1">
    <property type="nucleotide sequence ID" value="NZ_BMRC01000039.1"/>
</dbReference>
<evidence type="ECO:0000256" key="2">
    <source>
        <dbReference type="SAM" id="Phobius"/>
    </source>
</evidence>